<dbReference type="RefSeq" id="WP_207419222.1">
    <property type="nucleotide sequence ID" value="NZ_CP061177.1"/>
</dbReference>
<dbReference type="Gene3D" id="3.40.50.300">
    <property type="entry name" value="P-loop containing nucleotide triphosphate hydrolases"/>
    <property type="match status" value="1"/>
</dbReference>
<gene>
    <name evidence="2" type="ORF">IAI61_18545</name>
</gene>
<evidence type="ECO:0000259" key="1">
    <source>
        <dbReference type="Pfam" id="PF22688"/>
    </source>
</evidence>
<keyword evidence="3" id="KW-1185">Reference proteome</keyword>
<evidence type="ECO:0000313" key="2">
    <source>
        <dbReference type="EMBL" id="MBO1081041.1"/>
    </source>
</evidence>
<name>A0ABS3KUA8_9PROT</name>
<dbReference type="Gene3D" id="1.10.8.60">
    <property type="match status" value="1"/>
</dbReference>
<dbReference type="PANTHER" id="PTHR30050:SF5">
    <property type="entry name" value="DNAA REGULATORY INACTIVATOR HDA"/>
    <property type="match status" value="1"/>
</dbReference>
<protein>
    <submittedName>
        <fullName evidence="2">Chromosomal replication initiator DnaA</fullName>
    </submittedName>
</protein>
<dbReference type="InterPro" id="IPR027417">
    <property type="entry name" value="P-loop_NTPase"/>
</dbReference>
<proteinExistence type="predicted"/>
<dbReference type="PANTHER" id="PTHR30050">
    <property type="entry name" value="CHROMOSOMAL REPLICATION INITIATOR PROTEIN DNAA"/>
    <property type="match status" value="1"/>
</dbReference>
<dbReference type="SUPFAM" id="SSF52540">
    <property type="entry name" value="P-loop containing nucleoside triphosphate hydrolases"/>
    <property type="match status" value="1"/>
</dbReference>
<reference evidence="2 3" key="1">
    <citation type="submission" date="2020-09" db="EMBL/GenBank/DDBJ databases">
        <title>Roseomonas.</title>
        <authorList>
            <person name="Zhu W."/>
        </authorList>
    </citation>
    <scope>NUCLEOTIDE SEQUENCE [LARGE SCALE GENOMIC DNA]</scope>
    <source>
        <strain evidence="2 3">573</strain>
    </source>
</reference>
<dbReference type="Pfam" id="PF22688">
    <property type="entry name" value="Hda_lid"/>
    <property type="match status" value="1"/>
</dbReference>
<dbReference type="InterPro" id="IPR055199">
    <property type="entry name" value="Hda_lid"/>
</dbReference>
<dbReference type="EMBL" id="JACTNG010000012">
    <property type="protein sequence ID" value="MBO1081041.1"/>
    <property type="molecule type" value="Genomic_DNA"/>
</dbReference>
<organism evidence="2 3">
    <name type="scientific">Roseomonas haemaphysalidis</name>
    <dbReference type="NCBI Taxonomy" id="2768162"/>
    <lineage>
        <taxon>Bacteria</taxon>
        <taxon>Pseudomonadati</taxon>
        <taxon>Pseudomonadota</taxon>
        <taxon>Alphaproteobacteria</taxon>
        <taxon>Acetobacterales</taxon>
        <taxon>Roseomonadaceae</taxon>
        <taxon>Roseomonas</taxon>
    </lineage>
</organism>
<accession>A0ABS3KUA8</accession>
<feature type="domain" description="Hda lid" evidence="1">
    <location>
        <begin position="153"/>
        <end position="210"/>
    </location>
</feature>
<dbReference type="Proteomes" id="UP001518989">
    <property type="component" value="Unassembled WGS sequence"/>
</dbReference>
<sequence>MPRQLALPLDLPQSFAGEVLPDASNAEAMAWLGRVESWPAHRLALFGPAGVGKSHLLRQAAGARGWRVLHGPALLGVPEPAPTALDDADGVMDEAALFHLINACASAGLPLLLVGRAPPARWPVLLPDLASRLRATAAVGIAEPSDPLLATLLARDFAERQLLVPEAVRDWLLARLPREAAAIAEAAARLDRAALAAGGAVTRPLARAALADWPGFGPPGDALLAEGEALTIHDVSSGAGLAPSPPLPALL</sequence>
<evidence type="ECO:0000313" key="3">
    <source>
        <dbReference type="Proteomes" id="UP001518989"/>
    </source>
</evidence>
<comment type="caution">
    <text evidence="2">The sequence shown here is derived from an EMBL/GenBank/DDBJ whole genome shotgun (WGS) entry which is preliminary data.</text>
</comment>